<evidence type="ECO:0000256" key="1">
    <source>
        <dbReference type="SAM" id="Phobius"/>
    </source>
</evidence>
<sequence length="80" mass="9031">MLEMNKKREIRDNEKLWNRDYINLLIINIFNALGFFLVSPILANYALSLGASLSVAGIIMGLFAITALFIGPLIYTRKVL</sequence>
<gene>
    <name evidence="2" type="ORF">SpAn4DRAFT_5085</name>
</gene>
<dbReference type="InterPro" id="IPR036259">
    <property type="entry name" value="MFS_trans_sf"/>
</dbReference>
<proteinExistence type="predicted"/>
<reference evidence="3" key="1">
    <citation type="submission" date="2015-03" db="EMBL/GenBank/DDBJ databases">
        <authorList>
            <person name="Nijsse Bart"/>
        </authorList>
    </citation>
    <scope>NUCLEOTIDE SEQUENCE [LARGE SCALE GENOMIC DNA]</scope>
</reference>
<dbReference type="EMBL" id="CTRP01000009">
    <property type="protein sequence ID" value="CQR72196.1"/>
    <property type="molecule type" value="Genomic_DNA"/>
</dbReference>
<keyword evidence="1" id="KW-0472">Membrane</keyword>
<dbReference type="PANTHER" id="PTHR23531:SF1">
    <property type="entry name" value="QUINOLENE RESISTANCE PROTEIN NORA"/>
    <property type="match status" value="1"/>
</dbReference>
<keyword evidence="1" id="KW-1133">Transmembrane helix</keyword>
<feature type="transmembrane region" description="Helical" evidence="1">
    <location>
        <begin position="21"/>
        <end position="43"/>
    </location>
</feature>
<dbReference type="AlphaFoldDB" id="A0A0U1KXU8"/>
<name>A0A0U1KXU8_9FIRM</name>
<dbReference type="RefSeq" id="WP_021166834.1">
    <property type="nucleotide sequence ID" value="NZ_CTRP01000009.1"/>
</dbReference>
<dbReference type="SUPFAM" id="SSF103473">
    <property type="entry name" value="MFS general substrate transporter"/>
    <property type="match status" value="1"/>
</dbReference>
<dbReference type="Gene3D" id="1.20.1250.20">
    <property type="entry name" value="MFS general substrate transporter like domains"/>
    <property type="match status" value="1"/>
</dbReference>
<evidence type="ECO:0000313" key="3">
    <source>
        <dbReference type="Proteomes" id="UP000049855"/>
    </source>
</evidence>
<organism evidence="2 3">
    <name type="scientific">Sporomusa ovata</name>
    <dbReference type="NCBI Taxonomy" id="2378"/>
    <lineage>
        <taxon>Bacteria</taxon>
        <taxon>Bacillati</taxon>
        <taxon>Bacillota</taxon>
        <taxon>Negativicutes</taxon>
        <taxon>Selenomonadales</taxon>
        <taxon>Sporomusaceae</taxon>
        <taxon>Sporomusa</taxon>
    </lineage>
</organism>
<dbReference type="PANTHER" id="PTHR23531">
    <property type="entry name" value="QUINOLENE RESISTANCE PROTEIN NORA"/>
    <property type="match status" value="1"/>
</dbReference>
<accession>A0A0U1KXU8</accession>
<feature type="transmembrane region" description="Helical" evidence="1">
    <location>
        <begin position="49"/>
        <end position="75"/>
    </location>
</feature>
<dbReference type="Proteomes" id="UP000049855">
    <property type="component" value="Unassembled WGS sequence"/>
</dbReference>
<dbReference type="InterPro" id="IPR052714">
    <property type="entry name" value="MFS_Exporter"/>
</dbReference>
<keyword evidence="3" id="KW-1185">Reference proteome</keyword>
<keyword evidence="1" id="KW-0812">Transmembrane</keyword>
<protein>
    <submittedName>
        <fullName evidence="2">Uncharacterized protein</fullName>
    </submittedName>
</protein>
<evidence type="ECO:0000313" key="2">
    <source>
        <dbReference type="EMBL" id="CQR72196.1"/>
    </source>
</evidence>